<dbReference type="RefSeq" id="WP_267652084.1">
    <property type="nucleotide sequence ID" value="NZ_JAOVZR010000001.1"/>
</dbReference>
<dbReference type="InterPro" id="IPR017911">
    <property type="entry name" value="MacB-like_ATP-bd"/>
</dbReference>
<organism evidence="6 7">
    <name type="scientific">Hoeflea algicola</name>
    <dbReference type="NCBI Taxonomy" id="2983763"/>
    <lineage>
        <taxon>Bacteria</taxon>
        <taxon>Pseudomonadati</taxon>
        <taxon>Pseudomonadota</taxon>
        <taxon>Alphaproteobacteria</taxon>
        <taxon>Hyphomicrobiales</taxon>
        <taxon>Rhizobiaceae</taxon>
        <taxon>Hoeflea</taxon>
    </lineage>
</organism>
<dbReference type="InterPro" id="IPR027417">
    <property type="entry name" value="P-loop_NTPase"/>
</dbReference>
<sequence>MPLIRLQGITKIYGTGDAEVRALRGIDMDIHGGEFVAIMGPSGSGKSTAMNIMGFLDKPTSGTYLFGGAEVDNLGRDQLALLRRNFLGFVFQGYNLLARTSALDNVELPLIYQGMAGTKRRQLAREALAKVGLKGREDHDPSQLSGGQQQRVAIARAIVTNPDVILADEPTGNLDTARSREIMDLLTDLNRTDGITILMVTHEPDMAEYADRLVHFVDGLIESDTRNEKVTTDAL</sequence>
<dbReference type="PANTHER" id="PTHR24220:SF86">
    <property type="entry name" value="ABC TRANSPORTER ABCH.1"/>
    <property type="match status" value="1"/>
</dbReference>
<evidence type="ECO:0000313" key="6">
    <source>
        <dbReference type="EMBL" id="MCY0146413.1"/>
    </source>
</evidence>
<gene>
    <name evidence="6" type="ORF">OEG84_01435</name>
</gene>
<accession>A0ABT3Z3S0</accession>
<protein>
    <submittedName>
        <fullName evidence="6">ABC transporter ATP-binding protein</fullName>
    </submittedName>
</protein>
<evidence type="ECO:0000256" key="2">
    <source>
        <dbReference type="ARBA" id="ARBA00022448"/>
    </source>
</evidence>
<evidence type="ECO:0000256" key="4">
    <source>
        <dbReference type="ARBA" id="ARBA00022840"/>
    </source>
</evidence>
<dbReference type="InterPro" id="IPR015854">
    <property type="entry name" value="ABC_transpr_LolD-like"/>
</dbReference>
<reference evidence="6" key="1">
    <citation type="submission" date="2022-10" db="EMBL/GenBank/DDBJ databases">
        <title>Hoeflea sp. G2-23, isolated from marine algae.</title>
        <authorList>
            <person name="Kristyanto S."/>
            <person name="Kim J.M."/>
            <person name="Jeon C.O."/>
        </authorList>
    </citation>
    <scope>NUCLEOTIDE SEQUENCE</scope>
    <source>
        <strain evidence="6">G2-23</strain>
    </source>
</reference>
<feature type="domain" description="ABC transporter" evidence="5">
    <location>
        <begin position="4"/>
        <end position="235"/>
    </location>
</feature>
<dbReference type="PROSITE" id="PS50893">
    <property type="entry name" value="ABC_TRANSPORTER_2"/>
    <property type="match status" value="1"/>
</dbReference>
<keyword evidence="7" id="KW-1185">Reference proteome</keyword>
<comment type="caution">
    <text evidence="6">The sequence shown here is derived from an EMBL/GenBank/DDBJ whole genome shotgun (WGS) entry which is preliminary data.</text>
</comment>
<name>A0ABT3Z3S0_9HYPH</name>
<dbReference type="PANTHER" id="PTHR24220">
    <property type="entry name" value="IMPORT ATP-BINDING PROTEIN"/>
    <property type="match status" value="1"/>
</dbReference>
<dbReference type="InterPro" id="IPR017871">
    <property type="entry name" value="ABC_transporter-like_CS"/>
</dbReference>
<dbReference type="Proteomes" id="UP001073227">
    <property type="component" value="Unassembled WGS sequence"/>
</dbReference>
<dbReference type="GO" id="GO:0005524">
    <property type="term" value="F:ATP binding"/>
    <property type="evidence" value="ECO:0007669"/>
    <property type="project" value="UniProtKB-KW"/>
</dbReference>
<dbReference type="CDD" id="cd03255">
    <property type="entry name" value="ABC_MJ0796_LolCDE_FtsE"/>
    <property type="match status" value="1"/>
</dbReference>
<dbReference type="InterPro" id="IPR003439">
    <property type="entry name" value="ABC_transporter-like_ATP-bd"/>
</dbReference>
<dbReference type="SUPFAM" id="SSF52540">
    <property type="entry name" value="P-loop containing nucleoside triphosphate hydrolases"/>
    <property type="match status" value="1"/>
</dbReference>
<evidence type="ECO:0000259" key="5">
    <source>
        <dbReference type="PROSITE" id="PS50893"/>
    </source>
</evidence>
<dbReference type="EMBL" id="JAOVZR010000001">
    <property type="protein sequence ID" value="MCY0146413.1"/>
    <property type="molecule type" value="Genomic_DNA"/>
</dbReference>
<evidence type="ECO:0000256" key="1">
    <source>
        <dbReference type="ARBA" id="ARBA00005417"/>
    </source>
</evidence>
<dbReference type="SMART" id="SM00382">
    <property type="entry name" value="AAA"/>
    <property type="match status" value="1"/>
</dbReference>
<proteinExistence type="inferred from homology"/>
<comment type="similarity">
    <text evidence="1">Belongs to the ABC transporter superfamily.</text>
</comment>
<dbReference type="Gene3D" id="3.40.50.300">
    <property type="entry name" value="P-loop containing nucleotide triphosphate hydrolases"/>
    <property type="match status" value="1"/>
</dbReference>
<evidence type="ECO:0000313" key="7">
    <source>
        <dbReference type="Proteomes" id="UP001073227"/>
    </source>
</evidence>
<dbReference type="Pfam" id="PF00005">
    <property type="entry name" value="ABC_tran"/>
    <property type="match status" value="1"/>
</dbReference>
<dbReference type="PROSITE" id="PS00211">
    <property type="entry name" value="ABC_TRANSPORTER_1"/>
    <property type="match status" value="1"/>
</dbReference>
<evidence type="ECO:0000256" key="3">
    <source>
        <dbReference type="ARBA" id="ARBA00022741"/>
    </source>
</evidence>
<keyword evidence="2" id="KW-0813">Transport</keyword>
<keyword evidence="3" id="KW-0547">Nucleotide-binding</keyword>
<dbReference type="InterPro" id="IPR003593">
    <property type="entry name" value="AAA+_ATPase"/>
</dbReference>
<keyword evidence="4 6" id="KW-0067">ATP-binding</keyword>